<dbReference type="InterPro" id="IPR014729">
    <property type="entry name" value="Rossmann-like_a/b/a_fold"/>
</dbReference>
<feature type="domain" description="UspA" evidence="5">
    <location>
        <begin position="129"/>
        <end position="261"/>
    </location>
</feature>
<evidence type="ECO:0000256" key="1">
    <source>
        <dbReference type="ARBA" id="ARBA00004496"/>
    </source>
</evidence>
<feature type="domain" description="UspA" evidence="5">
    <location>
        <begin position="1"/>
        <end position="121"/>
    </location>
</feature>
<dbReference type="InterPro" id="IPR006015">
    <property type="entry name" value="Universal_stress_UspA"/>
</dbReference>
<evidence type="ECO:0000256" key="4">
    <source>
        <dbReference type="ARBA" id="ARBA00022490"/>
    </source>
</evidence>
<dbReference type="AlphaFoldDB" id="A0A4Q9RF93"/>
<evidence type="ECO:0000313" key="7">
    <source>
        <dbReference type="Proteomes" id="UP000292639"/>
    </source>
</evidence>
<protein>
    <submittedName>
        <fullName evidence="6">Universal stress protein</fullName>
    </submittedName>
</protein>
<keyword evidence="4" id="KW-0963">Cytoplasm</keyword>
<organism evidence="6 7">
    <name type="scientific">Stutzerimonas kirkiae</name>
    <dbReference type="NCBI Taxonomy" id="2211392"/>
    <lineage>
        <taxon>Bacteria</taxon>
        <taxon>Pseudomonadati</taxon>
        <taxon>Pseudomonadota</taxon>
        <taxon>Gammaproteobacteria</taxon>
        <taxon>Pseudomonadales</taxon>
        <taxon>Pseudomonadaceae</taxon>
        <taxon>Stutzerimonas</taxon>
    </lineage>
</organism>
<dbReference type="GO" id="GO:0005737">
    <property type="term" value="C:cytoplasm"/>
    <property type="evidence" value="ECO:0007669"/>
    <property type="project" value="UniProtKB-SubCell"/>
</dbReference>
<accession>A0A4Q9RF93</accession>
<dbReference type="OrthoDB" id="9792500at2"/>
<dbReference type="InterPro" id="IPR006016">
    <property type="entry name" value="UspA"/>
</dbReference>
<comment type="similarity">
    <text evidence="2">Belongs to the universal stress protein A family.</text>
</comment>
<gene>
    <name evidence="6" type="ORF">DNJ96_03255</name>
</gene>
<dbReference type="Proteomes" id="UP000292639">
    <property type="component" value="Unassembled WGS sequence"/>
</dbReference>
<comment type="subcellular location">
    <subcellularLocation>
        <location evidence="1">Cytoplasm</location>
    </subcellularLocation>
</comment>
<comment type="caution">
    <text evidence="6">The sequence shown here is derived from an EMBL/GenBank/DDBJ whole genome shotgun (WGS) entry which is preliminary data.</text>
</comment>
<sequence length="262" mass="28855">MVQHILVAHDLSQEADIALRRGAQLAHQMSAHLSLVHVLAQAQDETQARAALQKRLQANALGDLPCWIRQGSAVEEVLTQARGLEAALLVLGQHHRQSPRGFAGTTLERILLGSDTPLLLVIRNNAQPYTRALAALDFSGSADRALHMARRLLPDGAELHALHIHETTELHATSDDELALQRSLFEQLLEDNRQHWPVRTVQMNHSLVAGERGRRLEEAVAQRQPQLLAMGASRRAQMSSALLGSLTREVLQQPPCDILVAP</sequence>
<dbReference type="CDD" id="cd00293">
    <property type="entry name" value="USP-like"/>
    <property type="match status" value="2"/>
</dbReference>
<reference evidence="6 7" key="1">
    <citation type="submission" date="2018-06" db="EMBL/GenBank/DDBJ databases">
        <title>Three novel Pseudomonas species isolated from symptomatic oak.</title>
        <authorList>
            <person name="Bueno-Gonzalez V."/>
            <person name="Brady C."/>
        </authorList>
    </citation>
    <scope>NUCLEOTIDE SEQUENCE [LARGE SCALE GENOMIC DNA]</scope>
    <source>
        <strain evidence="6 7">P17C</strain>
    </source>
</reference>
<evidence type="ECO:0000313" key="6">
    <source>
        <dbReference type="EMBL" id="TBU99340.1"/>
    </source>
</evidence>
<evidence type="ECO:0000256" key="3">
    <source>
        <dbReference type="ARBA" id="ARBA00011738"/>
    </source>
</evidence>
<proteinExistence type="inferred from homology"/>
<comment type="subunit">
    <text evidence="3">Homodimer.</text>
</comment>
<dbReference type="PANTHER" id="PTHR46268:SF23">
    <property type="entry name" value="UNIVERSAL STRESS PROTEIN A-RELATED"/>
    <property type="match status" value="1"/>
</dbReference>
<dbReference type="Gene3D" id="3.40.50.620">
    <property type="entry name" value="HUPs"/>
    <property type="match status" value="2"/>
</dbReference>
<dbReference type="Pfam" id="PF00582">
    <property type="entry name" value="Usp"/>
    <property type="match status" value="2"/>
</dbReference>
<dbReference type="SUPFAM" id="SSF52402">
    <property type="entry name" value="Adenine nucleotide alpha hydrolases-like"/>
    <property type="match status" value="2"/>
</dbReference>
<keyword evidence="7" id="KW-1185">Reference proteome</keyword>
<evidence type="ECO:0000259" key="5">
    <source>
        <dbReference type="Pfam" id="PF00582"/>
    </source>
</evidence>
<dbReference type="PRINTS" id="PR01438">
    <property type="entry name" value="UNVRSLSTRESS"/>
</dbReference>
<dbReference type="EMBL" id="QJUP01000002">
    <property type="protein sequence ID" value="TBU99340.1"/>
    <property type="molecule type" value="Genomic_DNA"/>
</dbReference>
<dbReference type="RefSeq" id="WP_131182780.1">
    <property type="nucleotide sequence ID" value="NZ_QJUO01000001.1"/>
</dbReference>
<name>A0A4Q9RF93_9GAMM</name>
<evidence type="ECO:0000256" key="2">
    <source>
        <dbReference type="ARBA" id="ARBA00008791"/>
    </source>
</evidence>
<dbReference type="PANTHER" id="PTHR46268">
    <property type="entry name" value="STRESS RESPONSE PROTEIN NHAX"/>
    <property type="match status" value="1"/>
</dbReference>